<proteinExistence type="inferred from homology"/>
<evidence type="ECO:0000313" key="16">
    <source>
        <dbReference type="EMBL" id="CAD7279642.1"/>
    </source>
</evidence>
<dbReference type="Proteomes" id="UP000678499">
    <property type="component" value="Unassembled WGS sequence"/>
</dbReference>
<evidence type="ECO:0000256" key="8">
    <source>
        <dbReference type="ARBA" id="ARBA00022741"/>
    </source>
</evidence>
<keyword evidence="17" id="KW-1185">Reference proteome</keyword>
<evidence type="ECO:0000256" key="11">
    <source>
        <dbReference type="ARBA" id="ARBA00047899"/>
    </source>
</evidence>
<evidence type="ECO:0000313" key="17">
    <source>
        <dbReference type="Proteomes" id="UP000678499"/>
    </source>
</evidence>
<keyword evidence="10 13" id="KW-0067">ATP-binding</keyword>
<dbReference type="EMBL" id="OA883760">
    <property type="protein sequence ID" value="CAD7279642.1"/>
    <property type="molecule type" value="Genomic_DNA"/>
</dbReference>
<evidence type="ECO:0000259" key="15">
    <source>
        <dbReference type="PROSITE" id="PS50011"/>
    </source>
</evidence>
<comment type="catalytic activity">
    <reaction evidence="11">
        <text>L-threonyl-[protein] + ATP = O-phospho-L-threonyl-[protein] + ADP + H(+)</text>
        <dbReference type="Rhea" id="RHEA:46608"/>
        <dbReference type="Rhea" id="RHEA-COMP:11060"/>
        <dbReference type="Rhea" id="RHEA-COMP:11605"/>
        <dbReference type="ChEBI" id="CHEBI:15378"/>
        <dbReference type="ChEBI" id="CHEBI:30013"/>
        <dbReference type="ChEBI" id="CHEBI:30616"/>
        <dbReference type="ChEBI" id="CHEBI:61977"/>
        <dbReference type="ChEBI" id="CHEBI:456216"/>
        <dbReference type="EC" id="2.7.11.1"/>
    </reaction>
</comment>
<keyword evidence="7" id="KW-0808">Transferase</keyword>
<keyword evidence="8 13" id="KW-0547">Nucleotide-binding</keyword>
<keyword evidence="9" id="KW-0418">Kinase</keyword>
<evidence type="ECO:0000256" key="5">
    <source>
        <dbReference type="ARBA" id="ARBA00022527"/>
    </source>
</evidence>
<keyword evidence="5" id="KW-0723">Serine/threonine-protein kinase</keyword>
<dbReference type="GO" id="GO:0005737">
    <property type="term" value="C:cytoplasm"/>
    <property type="evidence" value="ECO:0007669"/>
    <property type="project" value="UniProtKB-SubCell"/>
</dbReference>
<reference evidence="16" key="1">
    <citation type="submission" date="2020-11" db="EMBL/GenBank/DDBJ databases">
        <authorList>
            <person name="Tran Van P."/>
        </authorList>
    </citation>
    <scope>NUCLEOTIDE SEQUENCE</scope>
</reference>
<evidence type="ECO:0000256" key="4">
    <source>
        <dbReference type="ARBA" id="ARBA00022490"/>
    </source>
</evidence>
<name>A0A7R9GEJ2_9CRUS</name>
<comment type="similarity">
    <text evidence="2">Belongs to the protein kinase superfamily. STE Ser/Thr protein kinase family. STE20 subfamily.</text>
</comment>
<dbReference type="OrthoDB" id="8693905at2759"/>
<evidence type="ECO:0000256" key="6">
    <source>
        <dbReference type="ARBA" id="ARBA00022553"/>
    </source>
</evidence>
<evidence type="ECO:0000256" key="14">
    <source>
        <dbReference type="SAM" id="MobiDB-lite"/>
    </source>
</evidence>
<feature type="domain" description="Protein kinase" evidence="15">
    <location>
        <begin position="144"/>
        <end position="464"/>
    </location>
</feature>
<evidence type="ECO:0000256" key="12">
    <source>
        <dbReference type="ARBA" id="ARBA00048679"/>
    </source>
</evidence>
<comment type="catalytic activity">
    <reaction evidence="12">
        <text>L-seryl-[protein] + ATP = O-phospho-L-seryl-[protein] + ADP + H(+)</text>
        <dbReference type="Rhea" id="RHEA:17989"/>
        <dbReference type="Rhea" id="RHEA-COMP:9863"/>
        <dbReference type="Rhea" id="RHEA-COMP:11604"/>
        <dbReference type="ChEBI" id="CHEBI:15378"/>
        <dbReference type="ChEBI" id="CHEBI:29999"/>
        <dbReference type="ChEBI" id="CHEBI:30616"/>
        <dbReference type="ChEBI" id="CHEBI:83421"/>
        <dbReference type="ChEBI" id="CHEBI:456216"/>
        <dbReference type="EC" id="2.7.11.1"/>
    </reaction>
</comment>
<dbReference type="InterPro" id="IPR011009">
    <property type="entry name" value="Kinase-like_dom_sf"/>
</dbReference>
<dbReference type="Gene3D" id="1.10.510.10">
    <property type="entry name" value="Transferase(Phosphotransferase) domain 1"/>
    <property type="match status" value="1"/>
</dbReference>
<feature type="region of interest" description="Disordered" evidence="14">
    <location>
        <begin position="73"/>
        <end position="105"/>
    </location>
</feature>
<dbReference type="Pfam" id="PF00069">
    <property type="entry name" value="Pkinase"/>
    <property type="match status" value="1"/>
</dbReference>
<accession>A0A7R9GEJ2</accession>
<dbReference type="PROSITE" id="PS50011">
    <property type="entry name" value="PROTEIN_KINASE_DOM"/>
    <property type="match status" value="1"/>
</dbReference>
<evidence type="ECO:0000256" key="9">
    <source>
        <dbReference type="ARBA" id="ARBA00022777"/>
    </source>
</evidence>
<dbReference type="InterPro" id="IPR000719">
    <property type="entry name" value="Prot_kinase_dom"/>
</dbReference>
<dbReference type="EMBL" id="CAJPEX010001723">
    <property type="protein sequence ID" value="CAG0919794.1"/>
    <property type="molecule type" value="Genomic_DNA"/>
</dbReference>
<evidence type="ECO:0000256" key="2">
    <source>
        <dbReference type="ARBA" id="ARBA00008874"/>
    </source>
</evidence>
<dbReference type="CDD" id="cd06610">
    <property type="entry name" value="STKc_OSR1_SPAK"/>
    <property type="match status" value="1"/>
</dbReference>
<keyword evidence="6" id="KW-0597">Phosphoprotein</keyword>
<dbReference type="SUPFAM" id="SSF56112">
    <property type="entry name" value="Protein kinase-like (PK-like)"/>
    <property type="match status" value="2"/>
</dbReference>
<keyword evidence="4" id="KW-0963">Cytoplasm</keyword>
<dbReference type="InterPro" id="IPR017441">
    <property type="entry name" value="Protein_kinase_ATP_BS"/>
</dbReference>
<dbReference type="InterPro" id="IPR050629">
    <property type="entry name" value="STE20/SPS1-PAK"/>
</dbReference>
<dbReference type="PANTHER" id="PTHR48012:SF16">
    <property type="entry name" value="NON-SPECIFIC SERINE_THREONINE PROTEIN KINASE"/>
    <property type="match status" value="1"/>
</dbReference>
<evidence type="ECO:0000256" key="10">
    <source>
        <dbReference type="ARBA" id="ARBA00022840"/>
    </source>
</evidence>
<dbReference type="SMART" id="SM00220">
    <property type="entry name" value="S_TKc"/>
    <property type="match status" value="1"/>
</dbReference>
<dbReference type="Gene3D" id="3.10.20.90">
    <property type="entry name" value="Phosphatidylinositol 3-kinase Catalytic Subunit, Chain A, domain 1"/>
    <property type="match status" value="1"/>
</dbReference>
<evidence type="ECO:0000256" key="7">
    <source>
        <dbReference type="ARBA" id="ARBA00022679"/>
    </source>
</evidence>
<evidence type="ECO:0000256" key="1">
    <source>
        <dbReference type="ARBA" id="ARBA00004496"/>
    </source>
</evidence>
<dbReference type="PANTHER" id="PTHR48012">
    <property type="entry name" value="STERILE20-LIKE KINASE, ISOFORM B-RELATED"/>
    <property type="match status" value="1"/>
</dbReference>
<dbReference type="GO" id="GO:0004674">
    <property type="term" value="F:protein serine/threonine kinase activity"/>
    <property type="evidence" value="ECO:0007669"/>
    <property type="project" value="UniProtKB-KW"/>
</dbReference>
<dbReference type="Pfam" id="PF12202">
    <property type="entry name" value="OSR1_C"/>
    <property type="match status" value="1"/>
</dbReference>
<feature type="region of interest" description="Disordered" evidence="14">
    <location>
        <begin position="1"/>
        <end position="42"/>
    </location>
</feature>
<dbReference type="Gene3D" id="3.30.200.20">
    <property type="entry name" value="Phosphorylase Kinase, domain 1"/>
    <property type="match status" value="2"/>
</dbReference>
<dbReference type="AlphaFoldDB" id="A0A7R9GEJ2"/>
<dbReference type="FunFam" id="1.10.510.10:FF:000068">
    <property type="entry name" value="STE20/SPS1-related proline-alanine-rich protein kinase"/>
    <property type="match status" value="1"/>
</dbReference>
<dbReference type="InterPro" id="IPR024678">
    <property type="entry name" value="Kinase_OSR1/WNK_CCT"/>
</dbReference>
<feature type="region of interest" description="Disordered" evidence="14">
    <location>
        <begin position="626"/>
        <end position="648"/>
    </location>
</feature>
<sequence length="779" mass="85211">MNSASFTPPRSPRLFGGSSAGSHKSSSNKAHHALTTSASSPLLHPPSLLPTSVLGEALKLALLPVQLDDPKLSPTLHHRLSPVPPHDQHASSTKRRSNNKSPLSHTVSEGILCNKWMLADALDKLAEANSVSAAVRWPTSPDDYELQEVIGVGATAAVQEAFCKPRKEKCAIKRINLDKWNTTMEELLKEIQAMSMCVGATAAVQEAFCKPRKEKCAIKRINLDKWNTTMEELLKEIQAMSMCHHENVVTYFTSFVVGEELWLILRLMGSGSLLDIIRYRVKATDCKHGVFDEATIATVLREVLKGLEYFHNNGQIHRDIKAGNVLIGIDGSVQIADFGVSAWLATGGDLSRTKSRHTFVGTPCWMAPEVMEQVTGYDYKADIWSLGITAIELATGTAPYHKYPPMKVLMLTLQNDPPVLESGTDDKEQYKHYSTLLRKFIAACLQKDPTKRPSATDLLKHPFILRKSKDKAYLQLTLLGSAPNLEERVVGVYSQNQRPPTSARVHRKEDNTWEWSSDDDDVERAVNGKGSGDGDERERVVNNDVNESRNNERGVIGTNSDSAKKNNVGVDNGVLLPVVTAPEHDLLSSVDECKVQIRTEEQDKCNNAEERSGDLKANISCVNEGSQEKRTIPSGKNELISSTKSPVNGASSGTLDGIFEETAPISLVLRMRNSHGELNDIRFEFQLGKDTAPGIASELVGAGLVNPQDMASVITSLDNILLQYMTAKCALLSEGVVTASNNSLLPAIGVSFPLNSCMIRGDPMDEKTLLGFALLTIGD</sequence>
<feature type="compositionally biased region" description="Low complexity" evidence="14">
    <location>
        <begin position="16"/>
        <end position="42"/>
    </location>
</feature>
<dbReference type="FunFam" id="3.30.200.20:FF:000114">
    <property type="entry name" value="serine/threonine-protein kinase OSR1 isoform X1"/>
    <property type="match status" value="1"/>
</dbReference>
<protein>
    <recommendedName>
        <fullName evidence="3">non-specific serine/threonine protein kinase</fullName>
        <ecNumber evidence="3">2.7.11.1</ecNumber>
    </recommendedName>
</protein>
<feature type="compositionally biased region" description="Polar residues" evidence="14">
    <location>
        <begin position="639"/>
        <end position="648"/>
    </location>
</feature>
<gene>
    <name evidence="16" type="ORF">NMOB1V02_LOCUS7310</name>
</gene>
<evidence type="ECO:0000256" key="3">
    <source>
        <dbReference type="ARBA" id="ARBA00012513"/>
    </source>
</evidence>
<feature type="binding site" evidence="13">
    <location>
        <position position="173"/>
    </location>
    <ligand>
        <name>ATP</name>
        <dbReference type="ChEBI" id="CHEBI:30616"/>
    </ligand>
</feature>
<dbReference type="EC" id="2.7.11.1" evidence="3"/>
<organism evidence="16">
    <name type="scientific">Notodromas monacha</name>
    <dbReference type="NCBI Taxonomy" id="399045"/>
    <lineage>
        <taxon>Eukaryota</taxon>
        <taxon>Metazoa</taxon>
        <taxon>Ecdysozoa</taxon>
        <taxon>Arthropoda</taxon>
        <taxon>Crustacea</taxon>
        <taxon>Oligostraca</taxon>
        <taxon>Ostracoda</taxon>
        <taxon>Podocopa</taxon>
        <taxon>Podocopida</taxon>
        <taxon>Cypridocopina</taxon>
        <taxon>Cypridoidea</taxon>
        <taxon>Cyprididae</taxon>
        <taxon>Notodromas</taxon>
    </lineage>
</organism>
<feature type="region of interest" description="Disordered" evidence="14">
    <location>
        <begin position="494"/>
        <end position="540"/>
    </location>
</feature>
<evidence type="ECO:0000256" key="13">
    <source>
        <dbReference type="PROSITE-ProRule" id="PRU10141"/>
    </source>
</evidence>
<comment type="subcellular location">
    <subcellularLocation>
        <location evidence="1">Cytoplasm</location>
    </subcellularLocation>
</comment>
<dbReference type="GO" id="GO:0005524">
    <property type="term" value="F:ATP binding"/>
    <property type="evidence" value="ECO:0007669"/>
    <property type="project" value="UniProtKB-UniRule"/>
</dbReference>
<dbReference type="PROSITE" id="PS00107">
    <property type="entry name" value="PROTEIN_KINASE_ATP"/>
    <property type="match status" value="1"/>
</dbReference>